<dbReference type="Pfam" id="PF03466">
    <property type="entry name" value="LysR_substrate"/>
    <property type="match status" value="1"/>
</dbReference>
<dbReference type="RefSeq" id="WP_266124772.1">
    <property type="nucleotide sequence ID" value="NZ_JAJHNU010000001.1"/>
</dbReference>
<keyword evidence="3" id="KW-0238">DNA-binding</keyword>
<keyword evidence="4" id="KW-0804">Transcription</keyword>
<organism evidence="6 7">
    <name type="scientific">Alcaligenes endophyticus</name>
    <dbReference type="NCBI Taxonomy" id="1929088"/>
    <lineage>
        <taxon>Bacteria</taxon>
        <taxon>Pseudomonadati</taxon>
        <taxon>Pseudomonadota</taxon>
        <taxon>Betaproteobacteria</taxon>
        <taxon>Burkholderiales</taxon>
        <taxon>Alcaligenaceae</taxon>
        <taxon>Alcaligenes</taxon>
    </lineage>
</organism>
<reference evidence="6" key="1">
    <citation type="submission" date="2021-11" db="EMBL/GenBank/DDBJ databases">
        <title>Draft genome sequence of Alcaligenes endophyticus type strain CCUG 75668T.</title>
        <authorList>
            <person name="Salva-Serra F."/>
            <person name="Duran R.E."/>
            <person name="Seeger M."/>
            <person name="Moore E.R.B."/>
            <person name="Jaen-Luchoro D."/>
        </authorList>
    </citation>
    <scope>NUCLEOTIDE SEQUENCE</scope>
    <source>
        <strain evidence="6">CCUG 75668</strain>
    </source>
</reference>
<evidence type="ECO:0000313" key="7">
    <source>
        <dbReference type="Proteomes" id="UP001168613"/>
    </source>
</evidence>
<protein>
    <submittedName>
        <fullName evidence="6">LysR family transcriptional regulator</fullName>
    </submittedName>
</protein>
<dbReference type="CDD" id="cd05466">
    <property type="entry name" value="PBP2_LTTR_substrate"/>
    <property type="match status" value="1"/>
</dbReference>
<evidence type="ECO:0000256" key="1">
    <source>
        <dbReference type="ARBA" id="ARBA00009437"/>
    </source>
</evidence>
<dbReference type="Pfam" id="PF00126">
    <property type="entry name" value="HTH_1"/>
    <property type="match status" value="1"/>
</dbReference>
<dbReference type="InterPro" id="IPR000847">
    <property type="entry name" value="LysR_HTH_N"/>
</dbReference>
<accession>A0ABT8EIM9</accession>
<keyword evidence="7" id="KW-1185">Reference proteome</keyword>
<sequence>MQWTLEQLRQFILTAESGSFSAAARSQGKAQSAVSTAIALLEADLGVQLFDRSKRNAHLTDAGQVLLLEARHLLRQAQAMDTRAQALHKGSPASLSLALDEALPYTAISHLTSELSHQFPELDLTLLHGTASEVGDQVEQQRAQAGIHFVRGALPAHFEQAHLAWVAQGIFVVQGHPLLKLPSVSVRDLAEYRQLIMAVEEVEETAYSPRLWRSDSFYSIAEMIADNLGWAIIPVNIGKYLAYRRPLQQLHCPALQLPPLSVRMLWRQGWPASPILLWIQQRFAQLLAQIHH</sequence>
<dbReference type="PRINTS" id="PR00039">
    <property type="entry name" value="HTHLYSR"/>
</dbReference>
<keyword evidence="2" id="KW-0805">Transcription regulation</keyword>
<dbReference type="PANTHER" id="PTHR30126:SF91">
    <property type="entry name" value="LYSR FAMILY TRANSCRIPTIONAL REGULATOR"/>
    <property type="match status" value="1"/>
</dbReference>
<evidence type="ECO:0000256" key="2">
    <source>
        <dbReference type="ARBA" id="ARBA00023015"/>
    </source>
</evidence>
<dbReference type="SUPFAM" id="SSF53850">
    <property type="entry name" value="Periplasmic binding protein-like II"/>
    <property type="match status" value="1"/>
</dbReference>
<proteinExistence type="inferred from homology"/>
<dbReference type="Proteomes" id="UP001168613">
    <property type="component" value="Unassembled WGS sequence"/>
</dbReference>
<dbReference type="SUPFAM" id="SSF46785">
    <property type="entry name" value="Winged helix' DNA-binding domain"/>
    <property type="match status" value="1"/>
</dbReference>
<evidence type="ECO:0000259" key="5">
    <source>
        <dbReference type="PROSITE" id="PS50931"/>
    </source>
</evidence>
<comment type="caution">
    <text evidence="6">The sequence shown here is derived from an EMBL/GenBank/DDBJ whole genome shotgun (WGS) entry which is preliminary data.</text>
</comment>
<dbReference type="InterPro" id="IPR005119">
    <property type="entry name" value="LysR_subst-bd"/>
</dbReference>
<dbReference type="PANTHER" id="PTHR30126">
    <property type="entry name" value="HTH-TYPE TRANSCRIPTIONAL REGULATOR"/>
    <property type="match status" value="1"/>
</dbReference>
<evidence type="ECO:0000313" key="6">
    <source>
        <dbReference type="EMBL" id="MDN4121144.1"/>
    </source>
</evidence>
<dbReference type="InterPro" id="IPR036388">
    <property type="entry name" value="WH-like_DNA-bd_sf"/>
</dbReference>
<dbReference type="Gene3D" id="3.40.190.290">
    <property type="match status" value="1"/>
</dbReference>
<dbReference type="PROSITE" id="PS50931">
    <property type="entry name" value="HTH_LYSR"/>
    <property type="match status" value="1"/>
</dbReference>
<comment type="similarity">
    <text evidence="1">Belongs to the LysR transcriptional regulatory family.</text>
</comment>
<dbReference type="EMBL" id="JAJHNU010000001">
    <property type="protein sequence ID" value="MDN4121144.1"/>
    <property type="molecule type" value="Genomic_DNA"/>
</dbReference>
<evidence type="ECO:0000256" key="4">
    <source>
        <dbReference type="ARBA" id="ARBA00023163"/>
    </source>
</evidence>
<gene>
    <name evidence="6" type="ORF">LMS43_07580</name>
</gene>
<evidence type="ECO:0000256" key="3">
    <source>
        <dbReference type="ARBA" id="ARBA00023125"/>
    </source>
</evidence>
<dbReference type="Gene3D" id="1.10.10.10">
    <property type="entry name" value="Winged helix-like DNA-binding domain superfamily/Winged helix DNA-binding domain"/>
    <property type="match status" value="1"/>
</dbReference>
<feature type="domain" description="HTH lysR-type" evidence="5">
    <location>
        <begin position="3"/>
        <end position="60"/>
    </location>
</feature>
<name>A0ABT8EIM9_9BURK</name>
<dbReference type="InterPro" id="IPR036390">
    <property type="entry name" value="WH_DNA-bd_sf"/>
</dbReference>